<dbReference type="CDD" id="cd06260">
    <property type="entry name" value="DUF820-like"/>
    <property type="match status" value="1"/>
</dbReference>
<dbReference type="Gene3D" id="3.90.1570.10">
    <property type="entry name" value="tt1808, chain A"/>
    <property type="match status" value="1"/>
</dbReference>
<reference evidence="3" key="1">
    <citation type="submission" date="2016-10" db="EMBL/GenBank/DDBJ databases">
        <authorList>
            <person name="Varghese N."/>
            <person name="Submissions S."/>
        </authorList>
    </citation>
    <scope>NUCLEOTIDE SEQUENCE [LARGE SCALE GENOMIC DNA]</scope>
    <source>
        <strain evidence="3">DSM 26348</strain>
    </source>
</reference>
<sequence>MSTQTGLITAEQFMQMHFDVPVELVRGEIVYLYGEDGMTRPDHVHGGVCSNLAVAISVWAKSRGAGRVSTNDSGVKTERDPDTIRGADVAFFPMGRLPGGKLPKGRTDIAPSLCIEVLSPSNTYGEMTAKREEYLACGVEEVWIVDPESRSVDVFRSDAPQHRLDDSDMLTSRALPGFERPVADIFEGV</sequence>
<dbReference type="OrthoDB" id="274259at2"/>
<dbReference type="Proteomes" id="UP000199518">
    <property type="component" value="Unassembled WGS sequence"/>
</dbReference>
<dbReference type="InterPro" id="IPR012296">
    <property type="entry name" value="Nuclease_put_TT1808"/>
</dbReference>
<keyword evidence="2" id="KW-0540">Nuclease</keyword>
<proteinExistence type="predicted"/>
<accession>A0A1I3D4R2</accession>
<dbReference type="SUPFAM" id="SSF52980">
    <property type="entry name" value="Restriction endonuclease-like"/>
    <property type="match status" value="1"/>
</dbReference>
<protein>
    <submittedName>
        <fullName evidence="2">Endonuclease, Uma2 family (Restriction endonuclease fold)</fullName>
    </submittedName>
</protein>
<keyword evidence="3" id="KW-1185">Reference proteome</keyword>
<evidence type="ECO:0000313" key="2">
    <source>
        <dbReference type="EMBL" id="SFH81675.1"/>
    </source>
</evidence>
<dbReference type="PANTHER" id="PTHR34107:SF4">
    <property type="entry name" value="SLL1222 PROTEIN"/>
    <property type="match status" value="1"/>
</dbReference>
<dbReference type="EMBL" id="FOQD01000003">
    <property type="protein sequence ID" value="SFH81675.1"/>
    <property type="molecule type" value="Genomic_DNA"/>
</dbReference>
<gene>
    <name evidence="2" type="ORF">SAMN05421753_10390</name>
</gene>
<dbReference type="GO" id="GO:0004519">
    <property type="term" value="F:endonuclease activity"/>
    <property type="evidence" value="ECO:0007669"/>
    <property type="project" value="UniProtKB-KW"/>
</dbReference>
<dbReference type="InterPro" id="IPR011335">
    <property type="entry name" value="Restrct_endonuc-II-like"/>
</dbReference>
<keyword evidence="2" id="KW-0255">Endonuclease</keyword>
<dbReference type="PANTHER" id="PTHR34107">
    <property type="entry name" value="SLL0198 PROTEIN-RELATED"/>
    <property type="match status" value="1"/>
</dbReference>
<organism evidence="2 3">
    <name type="scientific">Planctomicrobium piriforme</name>
    <dbReference type="NCBI Taxonomy" id="1576369"/>
    <lineage>
        <taxon>Bacteria</taxon>
        <taxon>Pseudomonadati</taxon>
        <taxon>Planctomycetota</taxon>
        <taxon>Planctomycetia</taxon>
        <taxon>Planctomycetales</taxon>
        <taxon>Planctomycetaceae</taxon>
        <taxon>Planctomicrobium</taxon>
    </lineage>
</organism>
<dbReference type="RefSeq" id="WP_092048116.1">
    <property type="nucleotide sequence ID" value="NZ_FOQD01000003.1"/>
</dbReference>
<keyword evidence="2" id="KW-0378">Hydrolase</keyword>
<evidence type="ECO:0000313" key="3">
    <source>
        <dbReference type="Proteomes" id="UP000199518"/>
    </source>
</evidence>
<feature type="domain" description="Putative restriction endonuclease" evidence="1">
    <location>
        <begin position="11"/>
        <end position="183"/>
    </location>
</feature>
<dbReference type="InterPro" id="IPR008538">
    <property type="entry name" value="Uma2"/>
</dbReference>
<evidence type="ECO:0000259" key="1">
    <source>
        <dbReference type="Pfam" id="PF05685"/>
    </source>
</evidence>
<dbReference type="STRING" id="1576369.SAMN05421753_10390"/>
<dbReference type="AlphaFoldDB" id="A0A1I3D4R2"/>
<dbReference type="Pfam" id="PF05685">
    <property type="entry name" value="Uma2"/>
    <property type="match status" value="1"/>
</dbReference>
<name>A0A1I3D4R2_9PLAN</name>